<feature type="transmembrane region" description="Helical" evidence="1">
    <location>
        <begin position="286"/>
        <end position="304"/>
    </location>
</feature>
<keyword evidence="1" id="KW-0812">Transmembrane</keyword>
<sequence>MPPALSRQSLLLVYLLALALLWGNAYLLLVNHPAAYTLDEQSYLHMAQGNFQVPLTHRYRVVVPLLASSLAHGAQGLAHLISPADKPPFGFSFFLVNTLLLAGAGLLAFRSAVAAGAATGPALLGMAALLTCGAATYVTGLLLVDSALVLVVALLYYALHARAAPALLTALVLGPVLKESFLLFLPLVLLYGGFVRWWPRLLALAGGLLLVAAVHWAVDTLVAPASSTDSLRNALAHSRSLVSNLGWLFSPRGLVICAGVYGLFNVVVLAGCWGGRATIRQWLQPLRPGPTLLLLLAVLAHMLLSGEMSRMLLLAGPAVAVAVALILDRHPLFAPLRQLVSSAAQPETE</sequence>
<protein>
    <recommendedName>
        <fullName evidence="4">DUF2029 domain-containing protein</fullName>
    </recommendedName>
</protein>
<dbReference type="RefSeq" id="WP_135396387.1">
    <property type="nucleotide sequence ID" value="NZ_SRMB01000003.1"/>
</dbReference>
<gene>
    <name evidence="2" type="ORF">E5K02_16940</name>
</gene>
<reference evidence="2 3" key="1">
    <citation type="submission" date="2019-04" db="EMBL/GenBank/DDBJ databases">
        <authorList>
            <person name="Feng G."/>
            <person name="Zhang J."/>
            <person name="Zhu H."/>
        </authorList>
    </citation>
    <scope>NUCLEOTIDE SEQUENCE [LARGE SCALE GENOMIC DNA]</scope>
    <source>
        <strain evidence="2 3">9PBR-1</strain>
    </source>
</reference>
<keyword evidence="3" id="KW-1185">Reference proteome</keyword>
<dbReference type="OrthoDB" id="881698at2"/>
<feature type="transmembrane region" description="Helical" evidence="1">
    <location>
        <begin position="166"/>
        <end position="189"/>
    </location>
</feature>
<evidence type="ECO:0000313" key="2">
    <source>
        <dbReference type="EMBL" id="TGE26478.1"/>
    </source>
</evidence>
<feature type="transmembrane region" description="Helical" evidence="1">
    <location>
        <begin position="201"/>
        <end position="218"/>
    </location>
</feature>
<evidence type="ECO:0008006" key="4">
    <source>
        <dbReference type="Google" id="ProtNLM"/>
    </source>
</evidence>
<feature type="transmembrane region" description="Helical" evidence="1">
    <location>
        <begin position="310"/>
        <end position="327"/>
    </location>
</feature>
<comment type="caution">
    <text evidence="2">The sequence shown here is derived from an EMBL/GenBank/DDBJ whole genome shotgun (WGS) entry which is preliminary data.</text>
</comment>
<keyword evidence="1" id="KW-1133">Transmembrane helix</keyword>
<evidence type="ECO:0000256" key="1">
    <source>
        <dbReference type="SAM" id="Phobius"/>
    </source>
</evidence>
<name>A0A4Z0Q8Q4_9BACT</name>
<dbReference type="AlphaFoldDB" id="A0A4Z0Q8Q4"/>
<dbReference type="EMBL" id="SRMB01000003">
    <property type="protein sequence ID" value="TGE26478.1"/>
    <property type="molecule type" value="Genomic_DNA"/>
</dbReference>
<organism evidence="2 3">
    <name type="scientific">Hymenobacter metallicola</name>
    <dbReference type="NCBI Taxonomy" id="2563114"/>
    <lineage>
        <taxon>Bacteria</taxon>
        <taxon>Pseudomonadati</taxon>
        <taxon>Bacteroidota</taxon>
        <taxon>Cytophagia</taxon>
        <taxon>Cytophagales</taxon>
        <taxon>Hymenobacteraceae</taxon>
        <taxon>Hymenobacter</taxon>
    </lineage>
</organism>
<dbReference type="Proteomes" id="UP000298471">
    <property type="component" value="Unassembled WGS sequence"/>
</dbReference>
<evidence type="ECO:0000313" key="3">
    <source>
        <dbReference type="Proteomes" id="UP000298471"/>
    </source>
</evidence>
<proteinExistence type="predicted"/>
<feature type="transmembrane region" description="Helical" evidence="1">
    <location>
        <begin position="253"/>
        <end position="274"/>
    </location>
</feature>
<accession>A0A4Z0Q8Q4</accession>
<keyword evidence="1" id="KW-0472">Membrane</keyword>
<feature type="transmembrane region" description="Helical" evidence="1">
    <location>
        <begin position="89"/>
        <end position="109"/>
    </location>
</feature>
<feature type="transmembrane region" description="Helical" evidence="1">
    <location>
        <begin position="121"/>
        <end position="154"/>
    </location>
</feature>